<reference evidence="1" key="1">
    <citation type="journal article" date="2011" name="PLoS Biol.">
        <title>Gene gain and loss during evolution of obligate parasitism in the white rust pathogen of Arabidopsis thaliana.</title>
        <authorList>
            <person name="Kemen E."/>
            <person name="Gardiner A."/>
            <person name="Schultz-Larsen T."/>
            <person name="Kemen A.C."/>
            <person name="Balmuth A.L."/>
            <person name="Robert-Seilaniantz A."/>
            <person name="Bailey K."/>
            <person name="Holub E."/>
            <person name="Studholme D.J."/>
            <person name="Maclean D."/>
            <person name="Jones J.D."/>
        </authorList>
    </citation>
    <scope>NUCLEOTIDE SEQUENCE</scope>
</reference>
<dbReference type="AlphaFoldDB" id="F0WEN2"/>
<protein>
    <submittedName>
        <fullName evidence="1">AlNc14C76G5082 protein</fullName>
    </submittedName>
</protein>
<proteinExistence type="predicted"/>
<reference evidence="1" key="2">
    <citation type="submission" date="2011-02" db="EMBL/GenBank/DDBJ databases">
        <authorList>
            <person name="MacLean D."/>
        </authorList>
    </citation>
    <scope>NUCLEOTIDE SEQUENCE</scope>
</reference>
<sequence>MSSGKHCQPHLWRKLLAAEIVNLQAHSQYEWIPNDLQIVVALDYALLLVKEHLCRTSKFIRRSFFVCYSIVKKKNMSYGTMNWMNGDSIPRAVRVAFNYPHSPKNAPKLDHRLRLTDEYDLKASSRLRDTIIALDGRVVEFELQK</sequence>
<gene>
    <name evidence="1" type="primary">AlNc14C76G5082</name>
    <name evidence="1" type="ORF">ALNC14_058070</name>
</gene>
<dbReference type="HOGENOM" id="CLU_1790464_0_0_1"/>
<name>F0WEN2_9STRA</name>
<evidence type="ECO:0000313" key="1">
    <source>
        <dbReference type="EMBL" id="CCA19664.1"/>
    </source>
</evidence>
<organism evidence="1">
    <name type="scientific">Albugo laibachii Nc14</name>
    <dbReference type="NCBI Taxonomy" id="890382"/>
    <lineage>
        <taxon>Eukaryota</taxon>
        <taxon>Sar</taxon>
        <taxon>Stramenopiles</taxon>
        <taxon>Oomycota</taxon>
        <taxon>Peronosporomycetes</taxon>
        <taxon>Albuginales</taxon>
        <taxon>Albuginaceae</taxon>
        <taxon>Albugo</taxon>
    </lineage>
</organism>
<accession>F0WEN2</accession>
<dbReference type="EMBL" id="FR824121">
    <property type="protein sequence ID" value="CCA19664.1"/>
    <property type="molecule type" value="Genomic_DNA"/>
</dbReference>